<protein>
    <submittedName>
        <fullName evidence="1">Uncharacterized protein</fullName>
    </submittedName>
</protein>
<dbReference type="EMBL" id="GBEZ01010846">
    <property type="protein sequence ID" value="JAC74877.1"/>
    <property type="molecule type" value="Transcribed_RNA"/>
</dbReference>
<dbReference type="AlphaFoldDB" id="A0A061RPP8"/>
<feature type="non-terminal residue" evidence="1">
    <location>
        <position position="99"/>
    </location>
</feature>
<proteinExistence type="predicted"/>
<accession>A0A061RPP8</accession>
<name>A0A061RPP8_9CHLO</name>
<gene>
    <name evidence="1" type="ORF">TSPGSL018_24768</name>
</gene>
<organism evidence="1">
    <name type="scientific">Tetraselmis sp. GSL018</name>
    <dbReference type="NCBI Taxonomy" id="582737"/>
    <lineage>
        <taxon>Eukaryota</taxon>
        <taxon>Viridiplantae</taxon>
        <taxon>Chlorophyta</taxon>
        <taxon>core chlorophytes</taxon>
        <taxon>Chlorodendrophyceae</taxon>
        <taxon>Chlorodendrales</taxon>
        <taxon>Chlorodendraceae</taxon>
        <taxon>Tetraselmis</taxon>
    </lineage>
</organism>
<evidence type="ECO:0000313" key="1">
    <source>
        <dbReference type="EMBL" id="JAC74877.1"/>
    </source>
</evidence>
<sequence>MNSIRQDFPESWHLYFPGEDFNPNDRRAMLLKELTAFFRTSVGEDLLARSVWQQLNKCVIYVEYSALCESVQSADLVAALDMQPEEGLSCLSAAAHEAL</sequence>
<reference evidence="1" key="1">
    <citation type="submission" date="2014-05" db="EMBL/GenBank/DDBJ databases">
        <title>The transcriptome of the halophilic microalga Tetraselmis sp. GSL018 isolated from the Great Salt Lake, Utah.</title>
        <authorList>
            <person name="Jinkerson R.E."/>
            <person name="D'Adamo S."/>
            <person name="Posewitz M.C."/>
        </authorList>
    </citation>
    <scope>NUCLEOTIDE SEQUENCE</scope>
    <source>
        <strain evidence="1">GSL018</strain>
    </source>
</reference>